<proteinExistence type="predicted"/>
<gene>
    <name evidence="1" type="ORF">RR48_07917</name>
</gene>
<evidence type="ECO:0000313" key="1">
    <source>
        <dbReference type="EMBL" id="KPJ07070.1"/>
    </source>
</evidence>
<evidence type="ECO:0000313" key="2">
    <source>
        <dbReference type="Proteomes" id="UP000053240"/>
    </source>
</evidence>
<sequence length="66" mass="7265">MKPCDDGQVIRAQSLYPEVGVWRAAHFPQRMTSARGRGQWRDGVTPLSPHSIRTFLRAGACASGLL</sequence>
<accession>A0A194QQ26</accession>
<dbReference type="EMBL" id="KQ461191">
    <property type="protein sequence ID" value="KPJ07070.1"/>
    <property type="molecule type" value="Genomic_DNA"/>
</dbReference>
<dbReference type="AlphaFoldDB" id="A0A194QQ26"/>
<protein>
    <submittedName>
        <fullName evidence="1">Uncharacterized protein</fullName>
    </submittedName>
</protein>
<name>A0A194QQ26_PAPMA</name>
<dbReference type="Proteomes" id="UP000053240">
    <property type="component" value="Unassembled WGS sequence"/>
</dbReference>
<dbReference type="InParanoid" id="A0A194QQ26"/>
<reference evidence="1 2" key="1">
    <citation type="journal article" date="2015" name="Nat. Commun.">
        <title>Outbred genome sequencing and CRISPR/Cas9 gene editing in butterflies.</title>
        <authorList>
            <person name="Li X."/>
            <person name="Fan D."/>
            <person name="Zhang W."/>
            <person name="Liu G."/>
            <person name="Zhang L."/>
            <person name="Zhao L."/>
            <person name="Fang X."/>
            <person name="Chen L."/>
            <person name="Dong Y."/>
            <person name="Chen Y."/>
            <person name="Ding Y."/>
            <person name="Zhao R."/>
            <person name="Feng M."/>
            <person name="Zhu Y."/>
            <person name="Feng Y."/>
            <person name="Jiang X."/>
            <person name="Zhu D."/>
            <person name="Xiang H."/>
            <person name="Feng X."/>
            <person name="Li S."/>
            <person name="Wang J."/>
            <person name="Zhang G."/>
            <person name="Kronforst M.R."/>
            <person name="Wang W."/>
        </authorList>
    </citation>
    <scope>NUCLEOTIDE SEQUENCE [LARGE SCALE GENOMIC DNA]</scope>
    <source>
        <strain evidence="1">Ya'a_city_454_Pm</strain>
        <tissue evidence="1">Whole body</tissue>
    </source>
</reference>
<keyword evidence="2" id="KW-1185">Reference proteome</keyword>
<organism evidence="1 2">
    <name type="scientific">Papilio machaon</name>
    <name type="common">Old World swallowtail butterfly</name>
    <dbReference type="NCBI Taxonomy" id="76193"/>
    <lineage>
        <taxon>Eukaryota</taxon>
        <taxon>Metazoa</taxon>
        <taxon>Ecdysozoa</taxon>
        <taxon>Arthropoda</taxon>
        <taxon>Hexapoda</taxon>
        <taxon>Insecta</taxon>
        <taxon>Pterygota</taxon>
        <taxon>Neoptera</taxon>
        <taxon>Endopterygota</taxon>
        <taxon>Lepidoptera</taxon>
        <taxon>Glossata</taxon>
        <taxon>Ditrysia</taxon>
        <taxon>Papilionoidea</taxon>
        <taxon>Papilionidae</taxon>
        <taxon>Papilioninae</taxon>
        <taxon>Papilio</taxon>
    </lineage>
</organism>